<proteinExistence type="predicted"/>
<evidence type="ECO:0000313" key="3">
    <source>
        <dbReference type="Proteomes" id="UP000199527"/>
    </source>
</evidence>
<dbReference type="AlphaFoldDB" id="A0A1G9AMV5"/>
<gene>
    <name evidence="2" type="ORF">SAMN04488540_12411</name>
</gene>
<accession>A0A1G9AMV5</accession>
<keyword evidence="1" id="KW-0812">Transmembrane</keyword>
<keyword evidence="3" id="KW-1185">Reference proteome</keyword>
<name>A0A1G9AMV5_9GAMM</name>
<feature type="transmembrane region" description="Helical" evidence="1">
    <location>
        <begin position="43"/>
        <end position="62"/>
    </location>
</feature>
<sequence length="109" mass="12185">MWWRITLLALAYLVMGAHFLRYGNAIAAVLITAAPLLLFSKRAITVTLLQLGLVAGTLLVWLPTAYRLINVRLSFDQPWIRMAIILGCVMLCNLLIAWAAGAMKRRFQG</sequence>
<dbReference type="EMBL" id="FNEM01000024">
    <property type="protein sequence ID" value="SDK27865.1"/>
    <property type="molecule type" value="Genomic_DNA"/>
</dbReference>
<reference evidence="3" key="1">
    <citation type="submission" date="2016-10" db="EMBL/GenBank/DDBJ databases">
        <authorList>
            <person name="Varghese N."/>
            <person name="Submissions S."/>
        </authorList>
    </citation>
    <scope>NUCLEOTIDE SEQUENCE [LARGE SCALE GENOMIC DNA]</scope>
    <source>
        <strain evidence="3">DSM 23317</strain>
    </source>
</reference>
<evidence type="ECO:0000256" key="1">
    <source>
        <dbReference type="SAM" id="Phobius"/>
    </source>
</evidence>
<organism evidence="2 3">
    <name type="scientific">Ferrimonas sediminum</name>
    <dbReference type="NCBI Taxonomy" id="718193"/>
    <lineage>
        <taxon>Bacteria</taxon>
        <taxon>Pseudomonadati</taxon>
        <taxon>Pseudomonadota</taxon>
        <taxon>Gammaproteobacteria</taxon>
        <taxon>Alteromonadales</taxon>
        <taxon>Ferrimonadaceae</taxon>
        <taxon>Ferrimonas</taxon>
    </lineage>
</organism>
<feature type="transmembrane region" description="Helical" evidence="1">
    <location>
        <begin position="83"/>
        <end position="103"/>
    </location>
</feature>
<dbReference type="RefSeq" id="WP_090368150.1">
    <property type="nucleotide sequence ID" value="NZ_FNEM01000024.1"/>
</dbReference>
<dbReference type="OrthoDB" id="6269932at2"/>
<evidence type="ECO:0000313" key="2">
    <source>
        <dbReference type="EMBL" id="SDK27865.1"/>
    </source>
</evidence>
<evidence type="ECO:0008006" key="4">
    <source>
        <dbReference type="Google" id="ProtNLM"/>
    </source>
</evidence>
<dbReference type="Proteomes" id="UP000199527">
    <property type="component" value="Unassembled WGS sequence"/>
</dbReference>
<keyword evidence="1" id="KW-0472">Membrane</keyword>
<keyword evidence="1" id="KW-1133">Transmembrane helix</keyword>
<protein>
    <recommendedName>
        <fullName evidence="4">Inner membrane protein</fullName>
    </recommendedName>
</protein>